<dbReference type="EMBL" id="LFMI01000827">
    <property type="protein sequence ID" value="OTA08207.1"/>
    <property type="molecule type" value="Genomic_DNA"/>
</dbReference>
<keyword evidence="4 9" id="KW-0732">Signal</keyword>
<feature type="compositionally biased region" description="Polar residues" evidence="8">
    <location>
        <begin position="184"/>
        <end position="196"/>
    </location>
</feature>
<evidence type="ECO:0000313" key="11">
    <source>
        <dbReference type="EMBL" id="OTA08207.1"/>
    </source>
</evidence>
<feature type="signal peptide" evidence="9">
    <location>
        <begin position="1"/>
        <end position="18"/>
    </location>
</feature>
<keyword evidence="3" id="KW-0336">GPI-anchor</keyword>
<name>A0A2H2ZLK2_TRIPA</name>
<dbReference type="PANTHER" id="PTHR34992">
    <property type="entry name" value="HYPHAL ANASTAMOSIS-7 PROTEIN"/>
    <property type="match status" value="1"/>
</dbReference>
<evidence type="ECO:0000256" key="9">
    <source>
        <dbReference type="SAM" id="SignalP"/>
    </source>
</evidence>
<evidence type="ECO:0000259" key="10">
    <source>
        <dbReference type="Pfam" id="PF20238"/>
    </source>
</evidence>
<keyword evidence="5" id="KW-0472">Membrane</keyword>
<evidence type="ECO:0000256" key="3">
    <source>
        <dbReference type="ARBA" id="ARBA00022622"/>
    </source>
</evidence>
<evidence type="ECO:0000256" key="8">
    <source>
        <dbReference type="SAM" id="MobiDB-lite"/>
    </source>
</evidence>
<dbReference type="CDD" id="cd21176">
    <property type="entry name" value="LPMO_auxiliary-like"/>
    <property type="match status" value="1"/>
</dbReference>
<dbReference type="InterPro" id="IPR046530">
    <property type="entry name" value="BIM1-like_dom"/>
</dbReference>
<comment type="subcellular location">
    <subcellularLocation>
        <location evidence="1">Cell membrane</location>
        <topology evidence="1">Lipid-anchor</topology>
        <topology evidence="1">GPI-anchor</topology>
    </subcellularLocation>
</comment>
<evidence type="ECO:0000256" key="5">
    <source>
        <dbReference type="ARBA" id="ARBA00023136"/>
    </source>
</evidence>
<feature type="chain" id="PRO_5013742774" evidence="9">
    <location>
        <begin position="19"/>
        <end position="233"/>
    </location>
</feature>
<protein>
    <submittedName>
        <fullName evidence="11">Epl1/Sm1</fullName>
    </submittedName>
</protein>
<comment type="caution">
    <text evidence="11">The sequence shown here is derived from an EMBL/GenBank/DDBJ whole genome shotgun (WGS) entry which is preliminary data.</text>
</comment>
<dbReference type="Pfam" id="PF20238">
    <property type="entry name" value="BIM1-like_dom"/>
    <property type="match status" value="1"/>
</dbReference>
<feature type="region of interest" description="Disordered" evidence="8">
    <location>
        <begin position="171"/>
        <end position="205"/>
    </location>
</feature>
<proteinExistence type="predicted"/>
<dbReference type="PANTHER" id="PTHR34992:SF2">
    <property type="entry name" value="COPPER ACQUISITION FACTOR BIM1-LIKE DOMAIN-CONTAINING PROTEIN"/>
    <property type="match status" value="1"/>
</dbReference>
<evidence type="ECO:0000313" key="12">
    <source>
        <dbReference type="Proteomes" id="UP000219286"/>
    </source>
</evidence>
<dbReference type="Proteomes" id="UP000219286">
    <property type="component" value="Unassembled WGS sequence"/>
</dbReference>
<dbReference type="GO" id="GO:0005886">
    <property type="term" value="C:plasma membrane"/>
    <property type="evidence" value="ECO:0007669"/>
    <property type="project" value="UniProtKB-SubCell"/>
</dbReference>
<evidence type="ECO:0000256" key="6">
    <source>
        <dbReference type="ARBA" id="ARBA00023180"/>
    </source>
</evidence>
<keyword evidence="6" id="KW-0325">Glycoprotein</keyword>
<keyword evidence="12" id="KW-1185">Reference proteome</keyword>
<reference evidence="11 12" key="1">
    <citation type="journal article" date="2015" name="Genome Announc.">
        <title>Genome sequence and annotation of Trichoderma parareesei, the ancestor of the cellulase producer Trichoderma reesei.</title>
        <authorList>
            <person name="Yang D."/>
            <person name="Pomraning K."/>
            <person name="Kopchinskiy A."/>
            <person name="Karimi Aghcheh R."/>
            <person name="Atanasova L."/>
            <person name="Chenthamara K."/>
            <person name="Baker S.E."/>
            <person name="Zhang R."/>
            <person name="Shen Q."/>
            <person name="Freitag M."/>
            <person name="Kubicek C.P."/>
            <person name="Druzhinina I.S."/>
        </authorList>
    </citation>
    <scope>NUCLEOTIDE SEQUENCE [LARGE SCALE GENOMIC DNA]</scope>
    <source>
        <strain evidence="11 12">CBS 125925</strain>
    </source>
</reference>
<evidence type="ECO:0000256" key="1">
    <source>
        <dbReference type="ARBA" id="ARBA00004609"/>
    </source>
</evidence>
<organism evidence="11 12">
    <name type="scientific">Trichoderma parareesei</name>
    <name type="common">Filamentous fungus</name>
    <dbReference type="NCBI Taxonomy" id="858221"/>
    <lineage>
        <taxon>Eukaryota</taxon>
        <taxon>Fungi</taxon>
        <taxon>Dikarya</taxon>
        <taxon>Ascomycota</taxon>
        <taxon>Pezizomycotina</taxon>
        <taxon>Sordariomycetes</taxon>
        <taxon>Hypocreomycetidae</taxon>
        <taxon>Hypocreales</taxon>
        <taxon>Hypocreaceae</taxon>
        <taxon>Trichoderma</taxon>
    </lineage>
</organism>
<keyword evidence="7" id="KW-0449">Lipoprotein</keyword>
<sequence>MALKSLLLGLAAVQAVTAHFAVVYPEWRADTLAEENEDKYSQWDYPCGGVPYKAGNITNWPLGGGALQLELHHPWTYLFVNLGLGANATNFNISLTPDLVNVTGKGTLCIDKLPVPDDSIKEGTLASIQVVTSGESGSALYNCADIRFTKNATGPSNCSTSDGLEMHTIKEDDDDEDHDHDNGTDSSSQDGASGNGSAPADKKNAAAGLMGSDKSVLATVVGLAVAFSLGLGL</sequence>
<dbReference type="AlphaFoldDB" id="A0A2H2ZLK2"/>
<accession>A0A2H2ZLK2</accession>
<evidence type="ECO:0000256" key="2">
    <source>
        <dbReference type="ARBA" id="ARBA00022475"/>
    </source>
</evidence>
<dbReference type="InterPro" id="IPR046936">
    <property type="entry name" value="BIM1-like"/>
</dbReference>
<keyword evidence="2" id="KW-1003">Cell membrane</keyword>
<feature type="domain" description="Copper acquisition factor BIM1-like" evidence="10">
    <location>
        <begin position="18"/>
        <end position="162"/>
    </location>
</feature>
<dbReference type="OrthoDB" id="5333578at2759"/>
<evidence type="ECO:0000256" key="4">
    <source>
        <dbReference type="ARBA" id="ARBA00022729"/>
    </source>
</evidence>
<evidence type="ECO:0000256" key="7">
    <source>
        <dbReference type="ARBA" id="ARBA00023288"/>
    </source>
</evidence>
<gene>
    <name evidence="11" type="ORF">A9Z42_0091480</name>
</gene>
<dbReference type="GO" id="GO:0098552">
    <property type="term" value="C:side of membrane"/>
    <property type="evidence" value="ECO:0007669"/>
    <property type="project" value="UniProtKB-KW"/>
</dbReference>